<evidence type="ECO:0000256" key="1">
    <source>
        <dbReference type="ARBA" id="ARBA00004651"/>
    </source>
</evidence>
<dbReference type="GO" id="GO:0140911">
    <property type="term" value="F:pore-forming activity"/>
    <property type="evidence" value="ECO:0007669"/>
    <property type="project" value="InterPro"/>
</dbReference>
<dbReference type="EMBL" id="SMAA01000006">
    <property type="protein sequence ID" value="TCS79599.1"/>
    <property type="molecule type" value="Genomic_DNA"/>
</dbReference>
<evidence type="ECO:0000313" key="10">
    <source>
        <dbReference type="Proteomes" id="UP000295188"/>
    </source>
</evidence>
<keyword evidence="7" id="KW-0862">Zinc</keyword>
<dbReference type="PANTHER" id="PTHR20855:SF3">
    <property type="entry name" value="LD03007P"/>
    <property type="match status" value="1"/>
</dbReference>
<feature type="transmembrane region" description="Helical" evidence="8">
    <location>
        <begin position="45"/>
        <end position="63"/>
    </location>
</feature>
<keyword evidence="3" id="KW-1003">Cell membrane</keyword>
<feature type="binding site" evidence="7">
    <location>
        <position position="189"/>
    </location>
    <ligand>
        <name>Zn(2+)</name>
        <dbReference type="ChEBI" id="CHEBI:29105"/>
    </ligand>
</feature>
<evidence type="ECO:0000256" key="3">
    <source>
        <dbReference type="ARBA" id="ARBA00022475"/>
    </source>
</evidence>
<evidence type="ECO:0000256" key="8">
    <source>
        <dbReference type="SAM" id="Phobius"/>
    </source>
</evidence>
<feature type="transmembrane region" description="Helical" evidence="8">
    <location>
        <begin position="135"/>
        <end position="156"/>
    </location>
</feature>
<reference evidence="9 10" key="1">
    <citation type="submission" date="2019-03" db="EMBL/GenBank/DDBJ databases">
        <title>Genomic Encyclopedia of Type Strains, Phase IV (KMG-IV): sequencing the most valuable type-strain genomes for metagenomic binning, comparative biology and taxonomic classification.</title>
        <authorList>
            <person name="Goeker M."/>
        </authorList>
    </citation>
    <scope>NUCLEOTIDE SEQUENCE [LARGE SCALE GENOMIC DNA]</scope>
    <source>
        <strain evidence="9 10">DSM 20467</strain>
    </source>
</reference>
<feature type="transmembrane region" description="Helical" evidence="8">
    <location>
        <begin position="190"/>
        <end position="212"/>
    </location>
</feature>
<name>A0A4R3K9L7_9FIRM</name>
<feature type="transmembrane region" description="Helical" evidence="8">
    <location>
        <begin position="108"/>
        <end position="128"/>
    </location>
</feature>
<dbReference type="AlphaFoldDB" id="A0A4R3K9L7"/>
<feature type="transmembrane region" description="Helical" evidence="8">
    <location>
        <begin position="21"/>
        <end position="39"/>
    </location>
</feature>
<comment type="subcellular location">
    <subcellularLocation>
        <location evidence="1">Cell membrane</location>
        <topology evidence="1">Multi-pass membrane protein</topology>
    </subcellularLocation>
</comment>
<dbReference type="GO" id="GO:0005886">
    <property type="term" value="C:plasma membrane"/>
    <property type="evidence" value="ECO:0007669"/>
    <property type="project" value="UniProtKB-SubCell"/>
</dbReference>
<keyword evidence="7" id="KW-0479">Metal-binding</keyword>
<accession>A0A4R3K9L7</accession>
<dbReference type="GO" id="GO:0046872">
    <property type="term" value="F:metal ion binding"/>
    <property type="evidence" value="ECO:0007669"/>
    <property type="project" value="UniProtKB-KW"/>
</dbReference>
<keyword evidence="6 8" id="KW-0472">Membrane</keyword>
<dbReference type="NCBIfam" id="TIGR01065">
    <property type="entry name" value="hlyIII"/>
    <property type="match status" value="1"/>
</dbReference>
<comment type="caution">
    <text evidence="9">The sequence shown here is derived from an EMBL/GenBank/DDBJ whole genome shotgun (WGS) entry which is preliminary data.</text>
</comment>
<evidence type="ECO:0000256" key="5">
    <source>
        <dbReference type="ARBA" id="ARBA00022989"/>
    </source>
</evidence>
<feature type="binding site" evidence="7">
    <location>
        <position position="193"/>
    </location>
    <ligand>
        <name>Zn(2+)</name>
        <dbReference type="ChEBI" id="CHEBI:29105"/>
    </ligand>
</feature>
<evidence type="ECO:0000256" key="7">
    <source>
        <dbReference type="PIRSR" id="PIRSR604254-1"/>
    </source>
</evidence>
<dbReference type="Proteomes" id="UP000295188">
    <property type="component" value="Unassembled WGS sequence"/>
</dbReference>
<evidence type="ECO:0000256" key="2">
    <source>
        <dbReference type="ARBA" id="ARBA00008488"/>
    </source>
</evidence>
<sequence>MSRARINDVLEEKINAITHGIGTFFAVIALVVLIIEAYINGGPWQMAAAIIYGVSLILLYLASTLYHSFSRKRVKEILKFFDHAAIYILIAGNYTPFTLIPLHGTLGWAIFGVIWGLALVGIVFKIYFVKRFKYFSTLCYLLMGWLAVVMVKPLLAVLPAAAIYWLLAGGISYTIGTIFYLDKKIPYNHAVWHLFVIGGSVSHFITVFKYVMPLPVA</sequence>
<dbReference type="RefSeq" id="WP_196589791.1">
    <property type="nucleotide sequence ID" value="NZ_SMAA01000006.1"/>
</dbReference>
<dbReference type="InterPro" id="IPR005744">
    <property type="entry name" value="Hy-lIII"/>
</dbReference>
<feature type="transmembrane region" description="Helical" evidence="8">
    <location>
        <begin position="84"/>
        <end position="102"/>
    </location>
</feature>
<keyword evidence="10" id="KW-1185">Reference proteome</keyword>
<evidence type="ECO:0000256" key="6">
    <source>
        <dbReference type="ARBA" id="ARBA00023136"/>
    </source>
</evidence>
<organism evidence="9 10">
    <name type="scientific">Pectinatus cerevisiiphilus</name>
    <dbReference type="NCBI Taxonomy" id="86956"/>
    <lineage>
        <taxon>Bacteria</taxon>
        <taxon>Bacillati</taxon>
        <taxon>Bacillota</taxon>
        <taxon>Negativicutes</taxon>
        <taxon>Selenomonadales</taxon>
        <taxon>Selenomonadaceae</taxon>
        <taxon>Pectinatus</taxon>
    </lineage>
</organism>
<dbReference type="InterPro" id="IPR004254">
    <property type="entry name" value="AdipoR/HlyIII-related"/>
</dbReference>
<feature type="transmembrane region" description="Helical" evidence="8">
    <location>
        <begin position="162"/>
        <end position="181"/>
    </location>
</feature>
<dbReference type="Pfam" id="PF03006">
    <property type="entry name" value="HlyIII"/>
    <property type="match status" value="1"/>
</dbReference>
<evidence type="ECO:0000313" key="9">
    <source>
        <dbReference type="EMBL" id="TCS79599.1"/>
    </source>
</evidence>
<proteinExistence type="inferred from homology"/>
<dbReference type="PANTHER" id="PTHR20855">
    <property type="entry name" value="ADIPOR/PROGESTIN RECEPTOR-RELATED"/>
    <property type="match status" value="1"/>
</dbReference>
<keyword evidence="5 8" id="KW-1133">Transmembrane helix</keyword>
<feature type="binding site" evidence="7">
    <location>
        <position position="67"/>
    </location>
    <ligand>
        <name>Zn(2+)</name>
        <dbReference type="ChEBI" id="CHEBI:29105"/>
    </ligand>
</feature>
<protein>
    <submittedName>
        <fullName evidence="9">Hemolysin III</fullName>
    </submittedName>
</protein>
<comment type="similarity">
    <text evidence="2">Belongs to the UPF0073 (Hly-III) family.</text>
</comment>
<evidence type="ECO:0000256" key="4">
    <source>
        <dbReference type="ARBA" id="ARBA00022692"/>
    </source>
</evidence>
<gene>
    <name evidence="9" type="ORF">EDC37_10614</name>
</gene>
<keyword evidence="4 8" id="KW-0812">Transmembrane</keyword>